<dbReference type="PANTHER" id="PTHR43249">
    <property type="entry name" value="UDP-N-ACETYL-2-AMINO-2-DEOXY-D-GLUCURONATE OXIDASE"/>
    <property type="match status" value="1"/>
</dbReference>
<protein>
    <submittedName>
        <fullName evidence="4">Gfo/Idh/MocA family oxidoreductase</fullName>
    </submittedName>
</protein>
<dbReference type="InterPro" id="IPR055170">
    <property type="entry name" value="GFO_IDH_MocA-like_dom"/>
</dbReference>
<feature type="compositionally biased region" description="Basic and acidic residues" evidence="1">
    <location>
        <begin position="371"/>
        <end position="383"/>
    </location>
</feature>
<dbReference type="Pfam" id="PF22725">
    <property type="entry name" value="GFO_IDH_MocA_C3"/>
    <property type="match status" value="1"/>
</dbReference>
<evidence type="ECO:0000313" key="4">
    <source>
        <dbReference type="EMBL" id="MBS5333362.1"/>
    </source>
</evidence>
<feature type="domain" description="Gfo/Idh/MocA-like oxidoreductase N-terminal" evidence="2">
    <location>
        <begin position="5"/>
        <end position="122"/>
    </location>
</feature>
<gene>
    <name evidence="4" type="ORF">KHY36_12650</name>
</gene>
<dbReference type="AlphaFoldDB" id="A0A943DBA1"/>
<dbReference type="InterPro" id="IPR000683">
    <property type="entry name" value="Gfo/Idh/MocA-like_OxRdtase_N"/>
</dbReference>
<proteinExistence type="predicted"/>
<dbReference type="GO" id="GO:0000166">
    <property type="term" value="F:nucleotide binding"/>
    <property type="evidence" value="ECO:0007669"/>
    <property type="project" value="InterPro"/>
</dbReference>
<feature type="region of interest" description="Disordered" evidence="1">
    <location>
        <begin position="371"/>
        <end position="391"/>
    </location>
</feature>
<dbReference type="Proteomes" id="UP000759273">
    <property type="component" value="Unassembled WGS sequence"/>
</dbReference>
<feature type="domain" description="GFO/IDH/MocA-like oxidoreductase" evidence="3">
    <location>
        <begin position="133"/>
        <end position="257"/>
    </location>
</feature>
<dbReference type="EMBL" id="JAGZGG010000039">
    <property type="protein sequence ID" value="MBS5333362.1"/>
    <property type="molecule type" value="Genomic_DNA"/>
</dbReference>
<dbReference type="Gene3D" id="3.30.360.10">
    <property type="entry name" value="Dihydrodipicolinate Reductase, domain 2"/>
    <property type="match status" value="1"/>
</dbReference>
<dbReference type="Gene3D" id="3.40.50.720">
    <property type="entry name" value="NAD(P)-binding Rossmann-like Domain"/>
    <property type="match status" value="1"/>
</dbReference>
<organism evidence="4 5">
    <name type="scientific">Subdoligranulum variabile</name>
    <dbReference type="NCBI Taxonomy" id="214851"/>
    <lineage>
        <taxon>Bacteria</taxon>
        <taxon>Bacillati</taxon>
        <taxon>Bacillota</taxon>
        <taxon>Clostridia</taxon>
        <taxon>Eubacteriales</taxon>
        <taxon>Oscillospiraceae</taxon>
        <taxon>Subdoligranulum</taxon>
    </lineage>
</organism>
<sequence>MEKVKTAVIGIGNMGTAHAQSLWDDRVPGLALAAVCDTDPARLAYAAKAWPGVACYASEDALLAAGGVQAAIVAVPHPLHSKIASLALAAGLHVLVEKPLDVRLSVAQALCAQAKASGKVFALMLNQRTNPLFAKARAIVQGGQLGQLKRSVWIITNWYRTQHYYDSGAWRATWAGEGGGVLLNQAPHNLDLWQWICGMPESVTGYCDVARYHHIEVEDDATIFAKYPNGATGVFITSTGEMPGTNRLEIAGTKGKLVLENGVLKWWRLKTPEDAIRFASSDNFVTPDCDYQELTPDAPESAHIGILRNFADAILHGAPLLSPGEDGLKELAISNAAYLSQWTGNATMPLPPDTVLFDKLLAERVKTSAYKPKTDTEHPDGRYSRRWQVNW</sequence>
<comment type="caution">
    <text evidence="4">The sequence shown here is derived from an EMBL/GenBank/DDBJ whole genome shotgun (WGS) entry which is preliminary data.</text>
</comment>
<dbReference type="InterPro" id="IPR036291">
    <property type="entry name" value="NAD(P)-bd_dom_sf"/>
</dbReference>
<accession>A0A943DBA1</accession>
<name>A0A943DBA1_9FIRM</name>
<evidence type="ECO:0000259" key="3">
    <source>
        <dbReference type="Pfam" id="PF22725"/>
    </source>
</evidence>
<dbReference type="SUPFAM" id="SSF51735">
    <property type="entry name" value="NAD(P)-binding Rossmann-fold domains"/>
    <property type="match status" value="1"/>
</dbReference>
<dbReference type="SUPFAM" id="SSF55347">
    <property type="entry name" value="Glyceraldehyde-3-phosphate dehydrogenase-like, C-terminal domain"/>
    <property type="match status" value="1"/>
</dbReference>
<dbReference type="Pfam" id="PF01408">
    <property type="entry name" value="GFO_IDH_MocA"/>
    <property type="match status" value="1"/>
</dbReference>
<evidence type="ECO:0000313" key="5">
    <source>
        <dbReference type="Proteomes" id="UP000759273"/>
    </source>
</evidence>
<reference evidence="4" key="1">
    <citation type="submission" date="2021-02" db="EMBL/GenBank/DDBJ databases">
        <title>Infant gut strain persistence is associated with maternal origin, phylogeny, and functional potential including surface adhesion and iron acquisition.</title>
        <authorList>
            <person name="Lou Y.C."/>
        </authorList>
    </citation>
    <scope>NUCLEOTIDE SEQUENCE</scope>
    <source>
        <strain evidence="4">L3_101_000M1_dasL3_101_000M1_concoct_87</strain>
    </source>
</reference>
<dbReference type="PANTHER" id="PTHR43249:SF1">
    <property type="entry name" value="D-GLUCOSIDE 3-DEHYDROGENASE"/>
    <property type="match status" value="1"/>
</dbReference>
<evidence type="ECO:0000259" key="2">
    <source>
        <dbReference type="Pfam" id="PF01408"/>
    </source>
</evidence>
<dbReference type="InterPro" id="IPR052515">
    <property type="entry name" value="Gfo/Idh/MocA_Oxidoreductase"/>
</dbReference>
<evidence type="ECO:0000256" key="1">
    <source>
        <dbReference type="SAM" id="MobiDB-lite"/>
    </source>
</evidence>